<sequence length="255" mass="28761">MNNNIFIVDTTLRDGEQSPDIAFSLKKKIAIAKIMDNNKIYQIEAGIPAMGEIEKRCIYKIMEQKKNSLISVWNRLNKQDLIDSIDCNPDIIHISIPVSDIQIYSKLKKDRKWVVNKVRECVNFVKDKDYEVTVGFEDASRADINFIIHMAKILKDLGVNRIRYADTVGVLIPSTTRTAITNILENVPIDIEMHAHNDFGMALANSIEAAKSGARFIDCTMNGIGERAGNCNLQEFIRVSSRLFNINDGALKNSI</sequence>
<evidence type="ECO:0000313" key="4">
    <source>
        <dbReference type="EMBL" id="QLY80512.1"/>
    </source>
</evidence>
<dbReference type="InterPro" id="IPR000891">
    <property type="entry name" value="PYR_CT"/>
</dbReference>
<evidence type="ECO:0000259" key="3">
    <source>
        <dbReference type="PROSITE" id="PS50991"/>
    </source>
</evidence>
<dbReference type="AlphaFoldDB" id="A0A7D6VW58"/>
<dbReference type="SUPFAM" id="SSF51569">
    <property type="entry name" value="Aldolase"/>
    <property type="match status" value="1"/>
</dbReference>
<evidence type="ECO:0000313" key="5">
    <source>
        <dbReference type="Proteomes" id="UP000512286"/>
    </source>
</evidence>
<feature type="domain" description="Pyruvate carboxyltransferase" evidence="3">
    <location>
        <begin position="5"/>
        <end position="255"/>
    </location>
</feature>
<dbReference type="Pfam" id="PF00682">
    <property type="entry name" value="HMGL-like"/>
    <property type="match status" value="1"/>
</dbReference>
<dbReference type="Gene3D" id="3.20.20.70">
    <property type="entry name" value="Aldolase class I"/>
    <property type="match status" value="1"/>
</dbReference>
<reference evidence="4 5" key="1">
    <citation type="submission" date="2020-07" db="EMBL/GenBank/DDBJ databases">
        <title>Electron transfer.</title>
        <authorList>
            <person name="Huang L."/>
            <person name="Liu X."/>
            <person name="Zhou S."/>
        </authorList>
    </citation>
    <scope>NUCLEOTIDE SEQUENCE [LARGE SCALE GENOMIC DNA]</scope>
    <source>
        <strain evidence="4 5">Lx1</strain>
    </source>
</reference>
<accession>A0A7D6VW58</accession>
<dbReference type="EMBL" id="CP059378">
    <property type="protein sequence ID" value="QLY80512.1"/>
    <property type="molecule type" value="Genomic_DNA"/>
</dbReference>
<dbReference type="PROSITE" id="PS00816">
    <property type="entry name" value="AIPM_HOMOCIT_SYNTH_2"/>
    <property type="match status" value="1"/>
</dbReference>
<dbReference type="PANTHER" id="PTHR42880">
    <property type="entry name" value="HOMOCITRATE SYNTHASE"/>
    <property type="match status" value="1"/>
</dbReference>
<protein>
    <submittedName>
        <fullName evidence="4">Homocitrate synthase</fullName>
    </submittedName>
</protein>
<dbReference type="KEGG" id="cint:HZF06_02715"/>
<dbReference type="GO" id="GO:0046912">
    <property type="term" value="F:acyltransferase activity, acyl groups converted into alkyl on transfer"/>
    <property type="evidence" value="ECO:0007669"/>
    <property type="project" value="InterPro"/>
</dbReference>
<dbReference type="RefSeq" id="WP_021803502.1">
    <property type="nucleotide sequence ID" value="NZ_CP059378.1"/>
</dbReference>
<evidence type="ECO:0000256" key="2">
    <source>
        <dbReference type="RuleBase" id="RU003523"/>
    </source>
</evidence>
<evidence type="ECO:0000256" key="1">
    <source>
        <dbReference type="ARBA" id="ARBA00022679"/>
    </source>
</evidence>
<keyword evidence="1 2" id="KW-0808">Transferase</keyword>
<dbReference type="PROSITE" id="PS50991">
    <property type="entry name" value="PYR_CT"/>
    <property type="match status" value="1"/>
</dbReference>
<dbReference type="Proteomes" id="UP000512286">
    <property type="component" value="Chromosome"/>
</dbReference>
<dbReference type="PROSITE" id="PS00815">
    <property type="entry name" value="AIPM_HOMOCIT_SYNTH_1"/>
    <property type="match status" value="1"/>
</dbReference>
<dbReference type="PANTHER" id="PTHR42880:SF1">
    <property type="entry name" value="ISOPROPYLMALATE_HOMOCITRATE_CITRAMALATE SYNTHASE FAMILY PROTEIN"/>
    <property type="match status" value="1"/>
</dbReference>
<organism evidence="4 5">
    <name type="scientific">Clostridium intestinale</name>
    <dbReference type="NCBI Taxonomy" id="36845"/>
    <lineage>
        <taxon>Bacteria</taxon>
        <taxon>Bacillati</taxon>
        <taxon>Bacillota</taxon>
        <taxon>Clostridia</taxon>
        <taxon>Eubacteriales</taxon>
        <taxon>Clostridiaceae</taxon>
        <taxon>Clostridium</taxon>
    </lineage>
</organism>
<gene>
    <name evidence="4" type="ORF">HZF06_02715</name>
</gene>
<name>A0A7D6VW58_9CLOT</name>
<dbReference type="GO" id="GO:0019752">
    <property type="term" value="P:carboxylic acid metabolic process"/>
    <property type="evidence" value="ECO:0007669"/>
    <property type="project" value="InterPro"/>
</dbReference>
<comment type="similarity">
    <text evidence="2">Belongs to the alpha-IPM synthase/homocitrate synthase family.</text>
</comment>
<proteinExistence type="inferred from homology"/>
<dbReference type="InterPro" id="IPR002034">
    <property type="entry name" value="AIPM/Hcit_synth_CS"/>
</dbReference>
<dbReference type="InterPro" id="IPR013785">
    <property type="entry name" value="Aldolase_TIM"/>
</dbReference>